<gene>
    <name evidence="4" type="ORF">TEK04_02955</name>
</gene>
<dbReference type="EMBL" id="JBAPLU010000002">
    <property type="protein sequence ID" value="MEI4270673.1"/>
    <property type="molecule type" value="Genomic_DNA"/>
</dbReference>
<proteinExistence type="predicted"/>
<keyword evidence="2" id="KW-0812">Transmembrane</keyword>
<name>A0ABU8DPR5_9ACTN</name>
<accession>A0ABU8DPR5</accession>
<sequence>MRSERERAEEFRPAVPRPRAGASAHSRSAERPARGDWSPDRAESRGARPGRDRHPAPAGPEGRRAARRATAPQRGIRGALGVLAVFLVTLAGAGLDSYFGVGLGTLTTVGLVASTVGAALVVRRRDLATVVVAPPLVFVGVAVVNIVLAPSATFSPATVATLLIRGFPAMAIAVAAALVLTAVRVVARR</sequence>
<organism evidence="4 5">
    <name type="scientific">Klenkia sesuvii</name>
    <dbReference type="NCBI Taxonomy" id="3103137"/>
    <lineage>
        <taxon>Bacteria</taxon>
        <taxon>Bacillati</taxon>
        <taxon>Actinomycetota</taxon>
        <taxon>Actinomycetes</taxon>
        <taxon>Geodermatophilales</taxon>
        <taxon>Geodermatophilaceae</taxon>
        <taxon>Klenkia</taxon>
    </lineage>
</organism>
<feature type="transmembrane region" description="Helical" evidence="2">
    <location>
        <begin position="169"/>
        <end position="187"/>
    </location>
</feature>
<evidence type="ECO:0000256" key="1">
    <source>
        <dbReference type="SAM" id="MobiDB-lite"/>
    </source>
</evidence>
<keyword evidence="2" id="KW-0472">Membrane</keyword>
<evidence type="ECO:0000256" key="2">
    <source>
        <dbReference type="SAM" id="Phobius"/>
    </source>
</evidence>
<evidence type="ECO:0000313" key="5">
    <source>
        <dbReference type="Proteomes" id="UP001361570"/>
    </source>
</evidence>
<evidence type="ECO:0000259" key="3">
    <source>
        <dbReference type="Pfam" id="PF20177"/>
    </source>
</evidence>
<keyword evidence="2" id="KW-1133">Transmembrane helix</keyword>
<feature type="transmembrane region" description="Helical" evidence="2">
    <location>
        <begin position="129"/>
        <end position="149"/>
    </location>
</feature>
<feature type="transmembrane region" description="Helical" evidence="2">
    <location>
        <begin position="101"/>
        <end position="122"/>
    </location>
</feature>
<dbReference type="RefSeq" id="WP_336402815.1">
    <property type="nucleotide sequence ID" value="NZ_JBAPLU010000002.1"/>
</dbReference>
<protein>
    <submittedName>
        <fullName evidence="4">DUF6542 domain-containing protein</fullName>
    </submittedName>
</protein>
<dbReference type="InterPro" id="IPR046672">
    <property type="entry name" value="DUF6542"/>
</dbReference>
<dbReference type="Proteomes" id="UP001361570">
    <property type="component" value="Unassembled WGS sequence"/>
</dbReference>
<keyword evidence="5" id="KW-1185">Reference proteome</keyword>
<reference evidence="4 5" key="1">
    <citation type="submission" date="2024-03" db="EMBL/GenBank/DDBJ databases">
        <title>Draft genome sequence of Klenkia sp. LSe6-5.</title>
        <authorList>
            <person name="Duangmal K."/>
            <person name="Chantavorakit T."/>
        </authorList>
    </citation>
    <scope>NUCLEOTIDE SEQUENCE [LARGE SCALE GENOMIC DNA]</scope>
    <source>
        <strain evidence="4 5">LSe6-5</strain>
    </source>
</reference>
<dbReference type="Pfam" id="PF20177">
    <property type="entry name" value="DUF6542"/>
    <property type="match status" value="1"/>
</dbReference>
<feature type="transmembrane region" description="Helical" evidence="2">
    <location>
        <begin position="76"/>
        <end position="95"/>
    </location>
</feature>
<feature type="region of interest" description="Disordered" evidence="1">
    <location>
        <begin position="1"/>
        <end position="71"/>
    </location>
</feature>
<comment type="caution">
    <text evidence="4">The sequence shown here is derived from an EMBL/GenBank/DDBJ whole genome shotgun (WGS) entry which is preliminary data.</text>
</comment>
<feature type="compositionally biased region" description="Basic and acidic residues" evidence="1">
    <location>
        <begin position="1"/>
        <end position="12"/>
    </location>
</feature>
<feature type="compositionally biased region" description="Basic and acidic residues" evidence="1">
    <location>
        <begin position="27"/>
        <end position="55"/>
    </location>
</feature>
<evidence type="ECO:0000313" key="4">
    <source>
        <dbReference type="EMBL" id="MEI4270673.1"/>
    </source>
</evidence>
<feature type="domain" description="DUF6542" evidence="3">
    <location>
        <begin position="75"/>
        <end position="189"/>
    </location>
</feature>